<dbReference type="EMBL" id="AASFMQ010000046">
    <property type="protein sequence ID" value="EFB3617766.1"/>
    <property type="molecule type" value="Genomic_DNA"/>
</dbReference>
<dbReference type="EMBL" id="AASWIS010000036">
    <property type="protein sequence ID" value="EFH5895051.1"/>
    <property type="molecule type" value="Genomic_DNA"/>
</dbReference>
<feature type="coiled-coil region" evidence="1">
    <location>
        <begin position="8"/>
        <end position="35"/>
    </location>
</feature>
<evidence type="ECO:0000313" key="3">
    <source>
        <dbReference type="EMBL" id="EFH5895051.1"/>
    </source>
</evidence>
<dbReference type="Proteomes" id="UP000543252">
    <property type="component" value="Unassembled WGS sequence"/>
</dbReference>
<sequence>MLVSKKKYDFLLARYEQAASRADLLERQQAELNGALQKNGGPFKCILECREAAIALSSSGSEQVWLTLERLAFVDRWISGLLPVLRRQMSVRERRMWEEMLDIRSADRAYGMAHRPSQEETR</sequence>
<evidence type="ECO:0000256" key="1">
    <source>
        <dbReference type="SAM" id="Coils"/>
    </source>
</evidence>
<dbReference type="RefSeq" id="WP_000961329.1">
    <property type="nucleotide sequence ID" value="NZ_BDPY01000051.1"/>
</dbReference>
<reference evidence="5" key="2">
    <citation type="submission" date="2017-01" db="EMBL/GenBank/DDBJ databases">
        <authorList>
            <person name="Joensson R."/>
        </authorList>
    </citation>
    <scope>NUCLEOTIDE SEQUENCE [LARGE SCALE GENOMIC DNA]</scope>
</reference>
<keyword evidence="1" id="KW-0175">Coiled coil</keyword>
<reference evidence="3 6" key="3">
    <citation type="submission" date="2019-12" db="EMBL/GenBank/DDBJ databases">
        <authorList>
            <consortium name="GenomeTrakr network: Whole genome sequencing for foodborne pathogen traceback"/>
        </authorList>
    </citation>
    <scope>NUCLEOTIDE SEQUENCE [LARGE SCALE GENOMIC DNA]</scope>
    <source>
        <strain evidence="2 7">PSU-1859</strain>
        <strain evidence="3 6">PSU-2243</strain>
    </source>
</reference>
<evidence type="ECO:0000313" key="2">
    <source>
        <dbReference type="EMBL" id="EFB3617766.1"/>
    </source>
</evidence>
<accession>A0A1W1EMH2</accession>
<evidence type="ECO:0000313" key="4">
    <source>
        <dbReference type="EMBL" id="SJK83546.1"/>
    </source>
</evidence>
<protein>
    <submittedName>
        <fullName evidence="4">Uncharacterized protein</fullName>
    </submittedName>
</protein>
<name>A0A1W1EMH2_ECOLX</name>
<reference evidence="4" key="1">
    <citation type="submission" date="2017-01" db="EMBL/GenBank/DDBJ databases">
        <authorList>
            <person name="Mah S.A."/>
            <person name="Swanson W.J."/>
            <person name="Moy G.W."/>
            <person name="Vacquier V.D."/>
        </authorList>
    </citation>
    <scope>NUCLEOTIDE SEQUENCE</scope>
    <source>
        <strain evidence="4">C700-09</strain>
    </source>
</reference>
<dbReference type="AlphaFoldDB" id="A0A1W1EMH2"/>
<dbReference type="Proteomes" id="UP000245997">
    <property type="component" value="Plasmid pAA"/>
</dbReference>
<dbReference type="Proteomes" id="UP000531813">
    <property type="component" value="Unassembled WGS sequence"/>
</dbReference>
<gene>
    <name evidence="4" type="ORF">BQ8769_164</name>
    <name evidence="2" type="ORF">FPS11_23085</name>
    <name evidence="3" type="ORF">GOP25_22970</name>
</gene>
<evidence type="ECO:0000313" key="7">
    <source>
        <dbReference type="Proteomes" id="UP000543252"/>
    </source>
</evidence>
<evidence type="ECO:0000313" key="6">
    <source>
        <dbReference type="Proteomes" id="UP000531813"/>
    </source>
</evidence>
<dbReference type="EMBL" id="LT719075">
    <property type="protein sequence ID" value="SJK83546.1"/>
    <property type="molecule type" value="Genomic_DNA"/>
</dbReference>
<evidence type="ECO:0000313" key="5">
    <source>
        <dbReference type="Proteomes" id="UP000245997"/>
    </source>
</evidence>
<organism evidence="4 5">
    <name type="scientific">Escherichia coli</name>
    <dbReference type="NCBI Taxonomy" id="562"/>
    <lineage>
        <taxon>Bacteria</taxon>
        <taxon>Pseudomonadati</taxon>
        <taxon>Pseudomonadota</taxon>
        <taxon>Gammaproteobacteria</taxon>
        <taxon>Enterobacterales</taxon>
        <taxon>Enterobacteriaceae</taxon>
        <taxon>Escherichia</taxon>
    </lineage>
</organism>
<proteinExistence type="predicted"/>